<keyword evidence="1" id="KW-0808">Transferase</keyword>
<dbReference type="GO" id="GO:0016740">
    <property type="term" value="F:transferase activity"/>
    <property type="evidence" value="ECO:0007669"/>
    <property type="project" value="UniProtKB-KW"/>
</dbReference>
<dbReference type="OrthoDB" id="9771846at2"/>
<dbReference type="Gene3D" id="3.40.50.2000">
    <property type="entry name" value="Glycogen Phosphorylase B"/>
    <property type="match status" value="1"/>
</dbReference>
<dbReference type="SUPFAM" id="SSF53756">
    <property type="entry name" value="UDP-Glycosyltransferase/glycogen phosphorylase"/>
    <property type="match status" value="1"/>
</dbReference>
<gene>
    <name evidence="1" type="ORF">C7474_2546</name>
</gene>
<dbReference type="AlphaFoldDB" id="A0A498BYW4"/>
<organism evidence="1 2">
    <name type="scientific">Microbacterium telephonicum</name>
    <dbReference type="NCBI Taxonomy" id="1714841"/>
    <lineage>
        <taxon>Bacteria</taxon>
        <taxon>Bacillati</taxon>
        <taxon>Actinomycetota</taxon>
        <taxon>Actinomycetes</taxon>
        <taxon>Micrococcales</taxon>
        <taxon>Microbacteriaceae</taxon>
        <taxon>Microbacterium</taxon>
    </lineage>
</organism>
<sequence>MTLVWFAGVGWEDVPGTDRRMVGALAEAGVDVVWMDASRPGVWSGWRARSEPAVTHPQPGVTRLRVPAPPGFSRPPMRVATGALRRATLRRNVSPNAIRAVVVANPVVRFPPRHTGRRIYYVTDDWISGAPLMGYSTAWVRECIRHNIAEADVVVAVSPGLLDSLDLGGTRAIVIPNGAPDAPIVDSVRREPVAGVVGQLNERLDLELLEAVVAAGIRLRLIGPRAACGDAFASRLDALLRMPGVEWTGPVAPTAIPAHLAALSVGLTPYADTSFNRASYPLKTLEYLAAGLPVVSTDLPASRAVRSAHVRIAADTPGFVASTREFIAHPDGKAAERRAVAAEHSWTRRAEDLRALSGV</sequence>
<dbReference type="Pfam" id="PF13692">
    <property type="entry name" value="Glyco_trans_1_4"/>
    <property type="match status" value="1"/>
</dbReference>
<dbReference type="RefSeq" id="WP_121060381.1">
    <property type="nucleotide sequence ID" value="NZ_RCDB01000003.1"/>
</dbReference>
<protein>
    <submittedName>
        <fullName evidence="1">Teichuronic acid biosynthesis glycosyltransferase TuaH</fullName>
    </submittedName>
</protein>
<evidence type="ECO:0000313" key="2">
    <source>
        <dbReference type="Proteomes" id="UP000273158"/>
    </source>
</evidence>
<reference evidence="1 2" key="1">
    <citation type="journal article" date="2015" name="Stand. Genomic Sci.">
        <title>Genomic Encyclopedia of Bacterial and Archaeal Type Strains, Phase III: the genomes of soil and plant-associated and newly described type strains.</title>
        <authorList>
            <person name="Whitman W.B."/>
            <person name="Woyke T."/>
            <person name="Klenk H.P."/>
            <person name="Zhou Y."/>
            <person name="Lilburn T.G."/>
            <person name="Beck B.J."/>
            <person name="De Vos P."/>
            <person name="Vandamme P."/>
            <person name="Eisen J.A."/>
            <person name="Garrity G."/>
            <person name="Hugenholtz P."/>
            <person name="Kyrpides N.C."/>
        </authorList>
    </citation>
    <scope>NUCLEOTIDE SEQUENCE [LARGE SCALE GENOMIC DNA]</scope>
    <source>
        <strain evidence="1 2">S2T63</strain>
    </source>
</reference>
<evidence type="ECO:0000313" key="1">
    <source>
        <dbReference type="EMBL" id="RLK47947.1"/>
    </source>
</evidence>
<name>A0A498BYW4_9MICO</name>
<keyword evidence="2" id="KW-1185">Reference proteome</keyword>
<accession>A0A498BYW4</accession>
<dbReference type="EMBL" id="RCDB01000003">
    <property type="protein sequence ID" value="RLK47947.1"/>
    <property type="molecule type" value="Genomic_DNA"/>
</dbReference>
<proteinExistence type="predicted"/>
<comment type="caution">
    <text evidence="1">The sequence shown here is derived from an EMBL/GenBank/DDBJ whole genome shotgun (WGS) entry which is preliminary data.</text>
</comment>
<dbReference type="Proteomes" id="UP000273158">
    <property type="component" value="Unassembled WGS sequence"/>
</dbReference>